<dbReference type="InterPro" id="IPR036282">
    <property type="entry name" value="Glutathione-S-Trfase_C_sf"/>
</dbReference>
<dbReference type="InterPro" id="IPR004045">
    <property type="entry name" value="Glutathione_S-Trfase_N"/>
</dbReference>
<dbReference type="SUPFAM" id="SSF47616">
    <property type="entry name" value="GST C-terminal domain-like"/>
    <property type="match status" value="1"/>
</dbReference>
<name>A0A7W6DIX7_9SPHN</name>
<dbReference type="SFLD" id="SFLDG00358">
    <property type="entry name" value="Main_(cytGST)"/>
    <property type="match status" value="1"/>
</dbReference>
<dbReference type="SUPFAM" id="SSF52833">
    <property type="entry name" value="Thioredoxin-like"/>
    <property type="match status" value="1"/>
</dbReference>
<evidence type="ECO:0000259" key="1">
    <source>
        <dbReference type="PROSITE" id="PS50404"/>
    </source>
</evidence>
<gene>
    <name evidence="3" type="ORF">GGR44_001142</name>
</gene>
<dbReference type="PROSITE" id="PS50405">
    <property type="entry name" value="GST_CTER"/>
    <property type="match status" value="1"/>
</dbReference>
<dbReference type="InterPro" id="IPR004046">
    <property type="entry name" value="GST_C"/>
</dbReference>
<keyword evidence="4" id="KW-1185">Reference proteome</keyword>
<evidence type="ECO:0000313" key="3">
    <source>
        <dbReference type="EMBL" id="MBB3981495.1"/>
    </source>
</evidence>
<dbReference type="AlphaFoldDB" id="A0A7W6DIX7"/>
<dbReference type="PROSITE" id="PS50404">
    <property type="entry name" value="GST_NTER"/>
    <property type="match status" value="1"/>
</dbReference>
<dbReference type="Proteomes" id="UP000552757">
    <property type="component" value="Unassembled WGS sequence"/>
</dbReference>
<dbReference type="SFLD" id="SFLDS00019">
    <property type="entry name" value="Glutathione_Transferase_(cytos"/>
    <property type="match status" value="1"/>
</dbReference>
<comment type="caution">
    <text evidence="3">The sequence shown here is derived from an EMBL/GenBank/DDBJ whole genome shotgun (WGS) entry which is preliminary data.</text>
</comment>
<dbReference type="Pfam" id="PF00043">
    <property type="entry name" value="GST_C"/>
    <property type="match status" value="1"/>
</dbReference>
<dbReference type="InterPro" id="IPR040079">
    <property type="entry name" value="Glutathione_S-Trfase"/>
</dbReference>
<dbReference type="EMBL" id="JACIEB010000002">
    <property type="protein sequence ID" value="MBB3981495.1"/>
    <property type="molecule type" value="Genomic_DNA"/>
</dbReference>
<dbReference type="EC" id="2.5.1.18" evidence="3"/>
<dbReference type="Gene3D" id="1.20.1050.10">
    <property type="match status" value="1"/>
</dbReference>
<evidence type="ECO:0000259" key="2">
    <source>
        <dbReference type="PROSITE" id="PS50405"/>
    </source>
</evidence>
<dbReference type="Gene3D" id="3.40.30.10">
    <property type="entry name" value="Glutaredoxin"/>
    <property type="match status" value="1"/>
</dbReference>
<dbReference type="InterPro" id="IPR010987">
    <property type="entry name" value="Glutathione-S-Trfase_C-like"/>
</dbReference>
<dbReference type="RefSeq" id="WP_183954484.1">
    <property type="nucleotide sequence ID" value="NZ_JACIEB010000002.1"/>
</dbReference>
<sequence>MILYGMRASPFVRKAIVVAAEKGIALDVVPAGFGQGGDAFRAASPFAKMPALADGDFTLSDSSAIVAYWEALQPEPAMIPADPRARAKTIWFEEFGDTILQPAGVKIVFNRMVGPLLGMPVDAAVADAAETKELPPLMDYIETVLAQTGWLVGDGLTLADIAVACPLLTVAYCSETPFSAQWPGVRAWLDRLVARESFAGALAAEKAMMGRDLMK</sequence>
<dbReference type="PANTHER" id="PTHR44051">
    <property type="entry name" value="GLUTATHIONE S-TRANSFERASE-RELATED"/>
    <property type="match status" value="1"/>
</dbReference>
<feature type="domain" description="GST N-terminal" evidence="1">
    <location>
        <begin position="1"/>
        <end position="77"/>
    </location>
</feature>
<reference evidence="3 4" key="1">
    <citation type="submission" date="2020-08" db="EMBL/GenBank/DDBJ databases">
        <title>Genomic Encyclopedia of Type Strains, Phase IV (KMG-IV): sequencing the most valuable type-strain genomes for metagenomic binning, comparative biology and taxonomic classification.</title>
        <authorList>
            <person name="Goeker M."/>
        </authorList>
    </citation>
    <scope>NUCLEOTIDE SEQUENCE [LARGE SCALE GENOMIC DNA]</scope>
    <source>
        <strain evidence="3 4">DSM 29348</strain>
    </source>
</reference>
<dbReference type="CDD" id="cd00299">
    <property type="entry name" value="GST_C_family"/>
    <property type="match status" value="1"/>
</dbReference>
<keyword evidence="3" id="KW-0808">Transferase</keyword>
<dbReference type="PANTHER" id="PTHR44051:SF8">
    <property type="entry name" value="GLUTATHIONE S-TRANSFERASE GSTA"/>
    <property type="match status" value="1"/>
</dbReference>
<dbReference type="GO" id="GO:0004364">
    <property type="term" value="F:glutathione transferase activity"/>
    <property type="evidence" value="ECO:0007669"/>
    <property type="project" value="UniProtKB-EC"/>
</dbReference>
<organism evidence="3 4">
    <name type="scientific">Sphingobium fontiphilum</name>
    <dbReference type="NCBI Taxonomy" id="944425"/>
    <lineage>
        <taxon>Bacteria</taxon>
        <taxon>Pseudomonadati</taxon>
        <taxon>Pseudomonadota</taxon>
        <taxon>Alphaproteobacteria</taxon>
        <taxon>Sphingomonadales</taxon>
        <taxon>Sphingomonadaceae</taxon>
        <taxon>Sphingobium</taxon>
    </lineage>
</organism>
<feature type="domain" description="GST C-terminal" evidence="2">
    <location>
        <begin position="82"/>
        <end position="215"/>
    </location>
</feature>
<dbReference type="CDD" id="cd00570">
    <property type="entry name" value="GST_N_family"/>
    <property type="match status" value="1"/>
</dbReference>
<accession>A0A7W6DIX7</accession>
<dbReference type="InterPro" id="IPR036249">
    <property type="entry name" value="Thioredoxin-like_sf"/>
</dbReference>
<proteinExistence type="predicted"/>
<protein>
    <submittedName>
        <fullName evidence="3">Glutathione S-transferase</fullName>
        <ecNumber evidence="3">2.5.1.18</ecNumber>
    </submittedName>
</protein>
<dbReference type="Pfam" id="PF13417">
    <property type="entry name" value="GST_N_3"/>
    <property type="match status" value="1"/>
</dbReference>
<evidence type="ECO:0000313" key="4">
    <source>
        <dbReference type="Proteomes" id="UP000552757"/>
    </source>
</evidence>